<dbReference type="EMBL" id="CVRI01000015">
    <property type="protein sequence ID" value="CRK89906.1"/>
    <property type="molecule type" value="Genomic_DNA"/>
</dbReference>
<dbReference type="Proteomes" id="UP000183832">
    <property type="component" value="Unassembled WGS sequence"/>
</dbReference>
<evidence type="ECO:0000313" key="1">
    <source>
        <dbReference type="EMBL" id="CRK89906.1"/>
    </source>
</evidence>
<dbReference type="AlphaFoldDB" id="A0A1J1HQU0"/>
<reference evidence="1 2" key="1">
    <citation type="submission" date="2015-04" db="EMBL/GenBank/DDBJ databases">
        <authorList>
            <person name="Syromyatnikov M.Y."/>
            <person name="Popov V.N."/>
        </authorList>
    </citation>
    <scope>NUCLEOTIDE SEQUENCE [LARGE SCALE GENOMIC DNA]</scope>
</reference>
<sequence>MRFSKLSFDLALIQQKHPTQQIDFSFKNELMNNCNFKEFNNHDERFTTHKSKHLLKNSFSIQNQTIQIDLRKKLLNSGMKKTSNQDIHVQVNFISKALKNELIRKEIRHKFIFLHYQLFNQRSIIILRKC</sequence>
<evidence type="ECO:0000313" key="2">
    <source>
        <dbReference type="Proteomes" id="UP000183832"/>
    </source>
</evidence>
<accession>A0A1J1HQU0</accession>
<protein>
    <submittedName>
        <fullName evidence="1">CLUMA_CG003637, isoform A</fullName>
    </submittedName>
</protein>
<gene>
    <name evidence="1" type="ORF">CLUMA_CG003637</name>
</gene>
<organism evidence="1 2">
    <name type="scientific">Clunio marinus</name>
    <dbReference type="NCBI Taxonomy" id="568069"/>
    <lineage>
        <taxon>Eukaryota</taxon>
        <taxon>Metazoa</taxon>
        <taxon>Ecdysozoa</taxon>
        <taxon>Arthropoda</taxon>
        <taxon>Hexapoda</taxon>
        <taxon>Insecta</taxon>
        <taxon>Pterygota</taxon>
        <taxon>Neoptera</taxon>
        <taxon>Endopterygota</taxon>
        <taxon>Diptera</taxon>
        <taxon>Nematocera</taxon>
        <taxon>Chironomoidea</taxon>
        <taxon>Chironomidae</taxon>
        <taxon>Clunio</taxon>
    </lineage>
</organism>
<proteinExistence type="predicted"/>
<keyword evidence="2" id="KW-1185">Reference proteome</keyword>
<name>A0A1J1HQU0_9DIPT</name>